<dbReference type="InterPro" id="IPR008275">
    <property type="entry name" value="CoA_E_activase_dom"/>
</dbReference>
<dbReference type="CDD" id="cd24036">
    <property type="entry name" value="ASKHA_NBD_BcrAD_BadFG_HgdC_HadI"/>
    <property type="match status" value="1"/>
</dbReference>
<evidence type="ECO:0000256" key="1">
    <source>
        <dbReference type="ARBA" id="ARBA00001966"/>
    </source>
</evidence>
<dbReference type="InterPro" id="IPR043129">
    <property type="entry name" value="ATPase_NBD"/>
</dbReference>
<dbReference type="FunFam" id="3.30.420.40:FF:000217">
    <property type="entry name" value="2-hydroxyisocaproyl-CoA dehydratase activator"/>
    <property type="match status" value="1"/>
</dbReference>
<evidence type="ECO:0000259" key="6">
    <source>
        <dbReference type="Pfam" id="PF01869"/>
    </source>
</evidence>
<dbReference type="SUPFAM" id="SSF53067">
    <property type="entry name" value="Actin-like ATPase domain"/>
    <property type="match status" value="1"/>
</dbReference>
<evidence type="ECO:0000256" key="2">
    <source>
        <dbReference type="ARBA" id="ARBA00011738"/>
    </source>
</evidence>
<keyword evidence="3" id="KW-0479">Metal-binding</keyword>
<dbReference type="GO" id="GO:0051536">
    <property type="term" value="F:iron-sulfur cluster binding"/>
    <property type="evidence" value="ECO:0007669"/>
    <property type="project" value="UniProtKB-KW"/>
</dbReference>
<keyword evidence="4" id="KW-0408">Iron</keyword>
<evidence type="ECO:0000256" key="4">
    <source>
        <dbReference type="ARBA" id="ARBA00023004"/>
    </source>
</evidence>
<accession>A0A0N8KQR8</accession>
<feature type="domain" description="ATPase BadF/BadG/BcrA/BcrD type" evidence="6">
    <location>
        <begin position="13"/>
        <end position="261"/>
    </location>
</feature>
<dbReference type="Gene3D" id="3.30.420.40">
    <property type="match status" value="2"/>
</dbReference>
<reference evidence="7 8" key="1">
    <citation type="submission" date="2015-09" db="EMBL/GenBank/DDBJ databases">
        <title>A metagenomics-based metabolic model of nitrate-dependent anaerobic oxidation of methane by Methanoperedens-like archaea.</title>
        <authorList>
            <person name="Arshad A."/>
            <person name="Speth D.R."/>
            <person name="De Graaf R.M."/>
            <person name="Op Den Camp H.J."/>
            <person name="Jetten M.S."/>
            <person name="Welte C.U."/>
        </authorList>
    </citation>
    <scope>NUCLEOTIDE SEQUENCE [LARGE SCALE GENOMIC DNA]</scope>
</reference>
<protein>
    <submittedName>
        <fullName evidence="7">BadF/BadG/BcrA/BcrD ATPase</fullName>
    </submittedName>
</protein>
<dbReference type="Pfam" id="PF01869">
    <property type="entry name" value="BcrAD_BadFG"/>
    <property type="match status" value="1"/>
</dbReference>
<dbReference type="InterPro" id="IPR002731">
    <property type="entry name" value="ATPase_BadF"/>
</dbReference>
<comment type="caution">
    <text evidence="7">The sequence shown here is derived from an EMBL/GenBank/DDBJ whole genome shotgun (WGS) entry which is preliminary data.</text>
</comment>
<evidence type="ECO:0000313" key="8">
    <source>
        <dbReference type="Proteomes" id="UP000050360"/>
    </source>
</evidence>
<dbReference type="NCBIfam" id="TIGR00241">
    <property type="entry name" value="CoA_E_activ"/>
    <property type="match status" value="1"/>
</dbReference>
<name>A0A0N8KQR8_9EURY</name>
<keyword evidence="5" id="KW-0411">Iron-sulfur</keyword>
<evidence type="ECO:0000256" key="3">
    <source>
        <dbReference type="ARBA" id="ARBA00022723"/>
    </source>
</evidence>
<evidence type="ECO:0000313" key="7">
    <source>
        <dbReference type="EMBL" id="KPQ42898.1"/>
    </source>
</evidence>
<proteinExistence type="predicted"/>
<organism evidence="7 8">
    <name type="scientific">Candidatus Methanoperedens nitratireducens</name>
    <dbReference type="NCBI Taxonomy" id="1392998"/>
    <lineage>
        <taxon>Archaea</taxon>
        <taxon>Methanobacteriati</taxon>
        <taxon>Methanobacteriota</taxon>
        <taxon>Stenosarchaea group</taxon>
        <taxon>Methanomicrobia</taxon>
        <taxon>Methanosarcinales</taxon>
        <taxon>ANME-2 cluster</taxon>
        <taxon>Candidatus Methanoperedentaceae</taxon>
        <taxon>Candidatus Methanoperedens</taxon>
    </lineage>
</organism>
<dbReference type="GO" id="GO:0046872">
    <property type="term" value="F:metal ion binding"/>
    <property type="evidence" value="ECO:0007669"/>
    <property type="project" value="UniProtKB-KW"/>
</dbReference>
<dbReference type="AlphaFoldDB" id="A0A0N8KQR8"/>
<dbReference type="PANTHER" id="PTHR32329:SF2">
    <property type="entry name" value="BIFUNCTIONAL PROTEIN [INCLUDES 2-HYDROXYACYL-COA DEHYDRATASE (N-TER) AND ITS ACTIVATOR DOMAIN (C_TERM)"/>
    <property type="match status" value="1"/>
</dbReference>
<comment type="subunit">
    <text evidence="2">Homodimer.</text>
</comment>
<dbReference type="PANTHER" id="PTHR32329">
    <property type="entry name" value="BIFUNCTIONAL PROTEIN [INCLUDES 2-HYDROXYACYL-COA DEHYDRATASE (N-TER) AND ITS ACTIVATOR DOMAIN (C_TERM)-RELATED"/>
    <property type="match status" value="1"/>
</dbReference>
<evidence type="ECO:0000256" key="5">
    <source>
        <dbReference type="ARBA" id="ARBA00023014"/>
    </source>
</evidence>
<dbReference type="InterPro" id="IPR051805">
    <property type="entry name" value="Dehydratase_Activator_Redct"/>
</dbReference>
<dbReference type="EMBL" id="LKCM01000198">
    <property type="protein sequence ID" value="KPQ42898.1"/>
    <property type="molecule type" value="Genomic_DNA"/>
</dbReference>
<dbReference type="Proteomes" id="UP000050360">
    <property type="component" value="Unassembled WGS sequence"/>
</dbReference>
<gene>
    <name evidence="7" type="ORF">MPEBLZ_02539</name>
</gene>
<sequence>MTTKSDNIPKFAGVDVGSLTTKSVIISNGSIAGYGLIPTGIDTEENGRLALRKALESANLKREDLKYIVATGYGRISAPYANKTVTEITCHARGAYYLHPTTRTIIDMGGQDCKAIRLDKDGNVVDFAMNDKCAAGTGRFLEVMANVFKVKLNDLGSLALRAKEIVPMSSTCTVFAESETVSLLARGEKPENILKGIHHAIANRVSGMFSRVGVESDVFFSGGVAKNIGMRSALEEVLKAKIVAPEYDPQLVGALGAAVLARNYSGKV</sequence>
<comment type="cofactor">
    <cofactor evidence="1">
        <name>[4Fe-4S] cluster</name>
        <dbReference type="ChEBI" id="CHEBI:49883"/>
    </cofactor>
</comment>
<dbReference type="PATRIC" id="fig|1719120.3.peg.2771"/>